<dbReference type="CDD" id="cd15786">
    <property type="entry name" value="CPF_1278_like"/>
    <property type="match status" value="1"/>
</dbReference>
<dbReference type="PATRIC" id="fig|1538.10.peg.3750"/>
<evidence type="ECO:0008006" key="3">
    <source>
        <dbReference type="Google" id="ProtNLM"/>
    </source>
</evidence>
<dbReference type="Proteomes" id="UP000077407">
    <property type="component" value="Unassembled WGS sequence"/>
</dbReference>
<dbReference type="RefSeq" id="WP_063556922.1">
    <property type="nucleotide sequence ID" value="NZ_LITT01000062.1"/>
</dbReference>
<dbReference type="EMBL" id="LITT01000062">
    <property type="protein sequence ID" value="OAA83344.1"/>
    <property type="molecule type" value="Genomic_DNA"/>
</dbReference>
<accession>A0A168LK86</accession>
<dbReference type="Pfam" id="PF16224">
    <property type="entry name" value="DUF4883"/>
    <property type="match status" value="1"/>
</dbReference>
<dbReference type="PROSITE" id="PS51257">
    <property type="entry name" value="PROKAR_LIPOPROTEIN"/>
    <property type="match status" value="1"/>
</dbReference>
<evidence type="ECO:0000313" key="1">
    <source>
        <dbReference type="EMBL" id="OAA83344.1"/>
    </source>
</evidence>
<protein>
    <recommendedName>
        <fullName evidence="3">Lipoprotein</fullName>
    </recommendedName>
</protein>
<dbReference type="OrthoDB" id="1937023at2"/>
<gene>
    <name evidence="1" type="ORF">WY13_03672</name>
</gene>
<evidence type="ECO:0000313" key="2">
    <source>
        <dbReference type="Proteomes" id="UP000077407"/>
    </source>
</evidence>
<sequence length="159" mass="18944">MKKFFMFLSTLLIIIIAFSGCSYKLDNYMFSTKKPNNFYYTNLLAKNLTMSSSLKCIIEENNFHNETELKDENITDIKNMLKYLNKTSFINKPKDLPQKTAYIIYFTFNKEKLVINVYNEKYLSIYPWDGNYPVDYIDMSKVPASLNLYYLGKYIFNEY</sequence>
<organism evidence="1 2">
    <name type="scientific">Clostridium ljungdahlii</name>
    <dbReference type="NCBI Taxonomy" id="1538"/>
    <lineage>
        <taxon>Bacteria</taxon>
        <taxon>Bacillati</taxon>
        <taxon>Bacillota</taxon>
        <taxon>Clostridia</taxon>
        <taxon>Eubacteriales</taxon>
        <taxon>Clostridiaceae</taxon>
        <taxon>Clostridium</taxon>
    </lineage>
</organism>
<proteinExistence type="predicted"/>
<dbReference type="AlphaFoldDB" id="A0A168LK86"/>
<reference evidence="1 2" key="1">
    <citation type="journal article" date="2015" name="Biotechnol. Bioeng.">
        <title>Genome sequence and phenotypic characterization of Caulobacter segnis.</title>
        <authorList>
            <person name="Patel S."/>
            <person name="Fletcher B."/>
            <person name="Scott D.C."/>
            <person name="Ely B."/>
        </authorList>
    </citation>
    <scope>NUCLEOTIDE SEQUENCE [LARGE SCALE GENOMIC DNA]</scope>
    <source>
        <strain evidence="1 2">ERI-2</strain>
    </source>
</reference>
<dbReference type="InterPro" id="IPR032619">
    <property type="entry name" value="DUF4883"/>
</dbReference>
<comment type="caution">
    <text evidence="1">The sequence shown here is derived from an EMBL/GenBank/DDBJ whole genome shotgun (WGS) entry which is preliminary data.</text>
</comment>
<name>A0A168LK86_9CLOT</name>
<dbReference type="Gene3D" id="3.30.1490.410">
    <property type="entry name" value="Uncharacterised protein PF16224, DUF4883"/>
    <property type="match status" value="1"/>
</dbReference>